<protein>
    <submittedName>
        <fullName evidence="1">Uncharacterized protein</fullName>
    </submittedName>
</protein>
<evidence type="ECO:0000313" key="1">
    <source>
        <dbReference type="EMBL" id="JAH27566.1"/>
    </source>
</evidence>
<proteinExistence type="predicted"/>
<organism evidence="1">
    <name type="scientific">Anguilla anguilla</name>
    <name type="common">European freshwater eel</name>
    <name type="synonym">Muraena anguilla</name>
    <dbReference type="NCBI Taxonomy" id="7936"/>
    <lineage>
        <taxon>Eukaryota</taxon>
        <taxon>Metazoa</taxon>
        <taxon>Chordata</taxon>
        <taxon>Craniata</taxon>
        <taxon>Vertebrata</taxon>
        <taxon>Euteleostomi</taxon>
        <taxon>Actinopterygii</taxon>
        <taxon>Neopterygii</taxon>
        <taxon>Teleostei</taxon>
        <taxon>Anguilliformes</taxon>
        <taxon>Anguillidae</taxon>
        <taxon>Anguilla</taxon>
    </lineage>
</organism>
<reference evidence="1" key="2">
    <citation type="journal article" date="2015" name="Fish Shellfish Immunol.">
        <title>Early steps in the European eel (Anguilla anguilla)-Vibrio vulnificus interaction in the gills: Role of the RtxA13 toxin.</title>
        <authorList>
            <person name="Callol A."/>
            <person name="Pajuelo D."/>
            <person name="Ebbesson L."/>
            <person name="Teles M."/>
            <person name="MacKenzie S."/>
            <person name="Amaro C."/>
        </authorList>
    </citation>
    <scope>NUCLEOTIDE SEQUENCE</scope>
</reference>
<reference evidence="1" key="1">
    <citation type="submission" date="2014-11" db="EMBL/GenBank/DDBJ databases">
        <authorList>
            <person name="Amaro Gonzalez C."/>
        </authorList>
    </citation>
    <scope>NUCLEOTIDE SEQUENCE</scope>
</reference>
<dbReference type="AlphaFoldDB" id="A0A0E9REI7"/>
<dbReference type="EMBL" id="GBXM01081011">
    <property type="protein sequence ID" value="JAH27566.1"/>
    <property type="molecule type" value="Transcribed_RNA"/>
</dbReference>
<name>A0A0E9REI7_ANGAN</name>
<sequence>MHHSRPLLLCQGTVVRRQVWLSQSLLSERGRRILCLFQ</sequence>
<accession>A0A0E9REI7</accession>